<dbReference type="FunFam" id="1.20.272.10:FF:000001">
    <property type="entry name" value="Putative AAA family ATPase"/>
    <property type="match status" value="1"/>
</dbReference>
<dbReference type="Gene3D" id="1.20.272.10">
    <property type="match status" value="1"/>
</dbReference>
<proteinExistence type="inferred from homology"/>
<dbReference type="GO" id="GO:0005524">
    <property type="term" value="F:ATP binding"/>
    <property type="evidence" value="ECO:0007669"/>
    <property type="project" value="UniProtKB-KW"/>
</dbReference>
<dbReference type="InterPro" id="IPR003593">
    <property type="entry name" value="AAA+_ATPase"/>
</dbReference>
<gene>
    <name evidence="6" type="ORF">HMPREF1378_00273</name>
</gene>
<dbReference type="InterPro" id="IPR008921">
    <property type="entry name" value="DNA_pol3_clamp-load_cplx_C"/>
</dbReference>
<dbReference type="GO" id="GO:0008047">
    <property type="term" value="F:enzyme activator activity"/>
    <property type="evidence" value="ECO:0007669"/>
    <property type="project" value="TreeGrafter"/>
</dbReference>
<keyword evidence="3" id="KW-0547">Nucleotide-binding</keyword>
<evidence type="ECO:0000256" key="3">
    <source>
        <dbReference type="ARBA" id="ARBA00022741"/>
    </source>
</evidence>
<dbReference type="Proteomes" id="UP000006402">
    <property type="component" value="Unassembled WGS sequence"/>
</dbReference>
<dbReference type="SUPFAM" id="SSF48019">
    <property type="entry name" value="post-AAA+ oligomerization domain-like"/>
    <property type="match status" value="1"/>
</dbReference>
<sequence length="459" mass="51063">MKTKQQKAVLSRHLAKYDIIKGRKNKKEENPMQQPLAYRMRPRTIDEVVGQQHLVGEGKIIRRMVDARMLSSMILYGPPGTGKTSIASAIAGSTNYAFRMLNAATDSKKDLQVVAEEAKMSGTVILLLDEVHRLDKTKQDFLLPHLESGRIILIGATTENPYITINPAIRSRTQIFEVKPLTEQDIQLAVEHALRDKERGLGQQAIQLDEDALLHLSRATNGDLRSALNGLELATLSTPSDKEGRIHLTLSIIEECVQRKALTHDKNGDAHYDVISAFQKSIRGSDVDAALHYLARLVEAGDLASICRRLMVIGYEDIGLGNPAAAARTVNAVLAAEKLGLPEARIPLADVVVDLCLSPKSNSAYMALDAALADIREGKAGDVPDHLRDSHYKGAKSLNRGVGYQYPHHFDQAWVNQQYLPDKLKNAQYYQPKDTGKYEQALGQQYYRIKEWKKHPPKN</sequence>
<comment type="caution">
    <text evidence="6">The sequence shown here is derived from an EMBL/GenBank/DDBJ whole genome shotgun (WGS) entry which is preliminary data.</text>
</comment>
<dbReference type="CDD" id="cd00009">
    <property type="entry name" value="AAA"/>
    <property type="match status" value="1"/>
</dbReference>
<reference evidence="6 7" key="1">
    <citation type="submission" date="2012-04" db="EMBL/GenBank/DDBJ databases">
        <authorList>
            <person name="Weinstock G."/>
            <person name="Sodergren E."/>
            <person name="Lobos E.A."/>
            <person name="Fulton L."/>
            <person name="Fulton R."/>
            <person name="Courtney L."/>
            <person name="Fronick C."/>
            <person name="O'Laughlin M."/>
            <person name="Godfrey J."/>
            <person name="Wilson R.M."/>
            <person name="Miner T."/>
            <person name="Farmer C."/>
            <person name="Delehaunty K."/>
            <person name="Cordes M."/>
            <person name="Minx P."/>
            <person name="Tomlinson C."/>
            <person name="Chen J."/>
            <person name="Wollam A."/>
            <person name="Pepin K.H."/>
            <person name="Bhonagiri V."/>
            <person name="Zhang X."/>
            <person name="Suruliraj S."/>
            <person name="Warren W."/>
            <person name="Mitreva M."/>
            <person name="Mardis E.R."/>
            <person name="Wilson R.K."/>
        </authorList>
    </citation>
    <scope>NUCLEOTIDE SEQUENCE [LARGE SCALE GENOMIC DNA]</scope>
    <source>
        <strain evidence="6 7">R496</strain>
    </source>
</reference>
<dbReference type="InterPro" id="IPR003959">
    <property type="entry name" value="ATPase_AAA_core"/>
</dbReference>
<dbReference type="FunFam" id="3.40.50.300:FF:000766">
    <property type="entry name" value="Recombination factor protein RarA"/>
    <property type="match status" value="1"/>
</dbReference>
<feature type="domain" description="AAA+ ATPase" evidence="5">
    <location>
        <begin position="69"/>
        <end position="181"/>
    </location>
</feature>
<evidence type="ECO:0000256" key="1">
    <source>
        <dbReference type="ARBA" id="ARBA00008959"/>
    </source>
</evidence>
<evidence type="ECO:0000313" key="7">
    <source>
        <dbReference type="Proteomes" id="UP000006402"/>
    </source>
</evidence>
<dbReference type="PANTHER" id="PTHR13779">
    <property type="entry name" value="WERNER HELICASE-INTERACTING PROTEIN 1 FAMILY MEMBER"/>
    <property type="match status" value="1"/>
</dbReference>
<keyword evidence="4" id="KW-0067">ATP-binding</keyword>
<dbReference type="Pfam" id="PF12002">
    <property type="entry name" value="MgsA_C"/>
    <property type="match status" value="1"/>
</dbReference>
<dbReference type="Gene3D" id="3.40.50.300">
    <property type="entry name" value="P-loop containing nucleotide triphosphate hydrolases"/>
    <property type="match status" value="1"/>
</dbReference>
<dbReference type="EMBL" id="AMAH01000024">
    <property type="protein sequence ID" value="EJX55732.1"/>
    <property type="molecule type" value="Genomic_DNA"/>
</dbReference>
<dbReference type="InterPro" id="IPR051314">
    <property type="entry name" value="AAA_ATPase_RarA/MGS1/WRNIP1"/>
</dbReference>
<dbReference type="InterPro" id="IPR032423">
    <property type="entry name" value="AAA_assoc_2"/>
</dbReference>
<evidence type="ECO:0000256" key="4">
    <source>
        <dbReference type="ARBA" id="ARBA00022840"/>
    </source>
</evidence>
<evidence type="ECO:0000313" key="6">
    <source>
        <dbReference type="EMBL" id="EJX55732.1"/>
    </source>
</evidence>
<dbReference type="CDD" id="cd18139">
    <property type="entry name" value="HLD_clamp_RarA"/>
    <property type="match status" value="1"/>
</dbReference>
<comment type="similarity">
    <text evidence="1">Belongs to the AAA ATPase family. RarA/MGS1/WRNIP1 subfamily.</text>
</comment>
<protein>
    <recommendedName>
        <fullName evidence="2">Replication-associated recombination protein A</fullName>
    </recommendedName>
</protein>
<organism evidence="6 7">
    <name type="scientific">Enterococcus faecium R496</name>
    <dbReference type="NCBI Taxonomy" id="1134836"/>
    <lineage>
        <taxon>Bacteria</taxon>
        <taxon>Bacillati</taxon>
        <taxon>Bacillota</taxon>
        <taxon>Bacilli</taxon>
        <taxon>Lactobacillales</taxon>
        <taxon>Enterococcaceae</taxon>
        <taxon>Enterococcus</taxon>
    </lineage>
</organism>
<dbReference type="Gene3D" id="1.10.8.60">
    <property type="match status" value="1"/>
</dbReference>
<dbReference type="FunFam" id="1.10.3710.10:FF:000003">
    <property type="entry name" value="ATPase, AAA family protein"/>
    <property type="match status" value="1"/>
</dbReference>
<dbReference type="Pfam" id="PF00004">
    <property type="entry name" value="AAA"/>
    <property type="match status" value="1"/>
</dbReference>
<dbReference type="InterPro" id="IPR027417">
    <property type="entry name" value="P-loop_NTPase"/>
</dbReference>
<accession>A0AAV3GYY2</accession>
<dbReference type="Pfam" id="PF16193">
    <property type="entry name" value="AAA_assoc_2"/>
    <property type="match status" value="1"/>
</dbReference>
<dbReference type="AlphaFoldDB" id="A0AAV3GYY2"/>
<dbReference type="PANTHER" id="PTHR13779:SF7">
    <property type="entry name" value="ATPASE WRNIP1"/>
    <property type="match status" value="1"/>
</dbReference>
<dbReference type="GO" id="GO:0003677">
    <property type="term" value="F:DNA binding"/>
    <property type="evidence" value="ECO:0007669"/>
    <property type="project" value="InterPro"/>
</dbReference>
<dbReference type="GO" id="GO:0016887">
    <property type="term" value="F:ATP hydrolysis activity"/>
    <property type="evidence" value="ECO:0007669"/>
    <property type="project" value="InterPro"/>
</dbReference>
<dbReference type="InterPro" id="IPR021886">
    <property type="entry name" value="MgsA_C"/>
</dbReference>
<dbReference type="SUPFAM" id="SSF52540">
    <property type="entry name" value="P-loop containing nucleoside triphosphate hydrolases"/>
    <property type="match status" value="1"/>
</dbReference>
<evidence type="ECO:0000256" key="2">
    <source>
        <dbReference type="ARBA" id="ARBA00020776"/>
    </source>
</evidence>
<name>A0AAV3GYY2_ENTFC</name>
<dbReference type="SMART" id="SM00382">
    <property type="entry name" value="AAA"/>
    <property type="match status" value="1"/>
</dbReference>
<dbReference type="GO" id="GO:0006261">
    <property type="term" value="P:DNA-templated DNA replication"/>
    <property type="evidence" value="ECO:0007669"/>
    <property type="project" value="TreeGrafter"/>
</dbReference>
<dbReference type="GO" id="GO:0017116">
    <property type="term" value="F:single-stranded DNA helicase activity"/>
    <property type="evidence" value="ECO:0007669"/>
    <property type="project" value="TreeGrafter"/>
</dbReference>
<evidence type="ECO:0000259" key="5">
    <source>
        <dbReference type="SMART" id="SM00382"/>
    </source>
</evidence>
<dbReference type="FunFam" id="1.10.8.60:FF:000029">
    <property type="entry name" value="Replication-associated recombination protein A"/>
    <property type="match status" value="1"/>
</dbReference>
<dbReference type="Gene3D" id="1.10.3710.10">
    <property type="entry name" value="DNA polymerase III clamp loader subunits, C-terminal domain"/>
    <property type="match status" value="1"/>
</dbReference>
<dbReference type="GO" id="GO:0000731">
    <property type="term" value="P:DNA synthesis involved in DNA repair"/>
    <property type="evidence" value="ECO:0007669"/>
    <property type="project" value="TreeGrafter"/>
</dbReference>